<evidence type="ECO:0000313" key="4">
    <source>
        <dbReference type="EMBL" id="EIJ42844.1"/>
    </source>
</evidence>
<dbReference type="PANTHER" id="PTHR44943">
    <property type="entry name" value="CELLULOSE SYNTHASE OPERON PROTEIN C"/>
    <property type="match status" value="1"/>
</dbReference>
<dbReference type="RefSeq" id="WP_002686098.1">
    <property type="nucleotide sequence ID" value="NZ_JH600070.1"/>
</dbReference>
<dbReference type="STRING" id="395493.BegalDRAFT_1974"/>
<feature type="repeat" description="TPR" evidence="3">
    <location>
        <begin position="144"/>
        <end position="177"/>
    </location>
</feature>
<keyword evidence="2 3" id="KW-0802">TPR repeat</keyword>
<dbReference type="Proteomes" id="UP000005744">
    <property type="component" value="Unassembled WGS sequence"/>
</dbReference>
<dbReference type="Pfam" id="PF14559">
    <property type="entry name" value="TPR_19"/>
    <property type="match status" value="1"/>
</dbReference>
<dbReference type="EMBL" id="JH600070">
    <property type="protein sequence ID" value="EIJ42844.1"/>
    <property type="molecule type" value="Genomic_DNA"/>
</dbReference>
<evidence type="ECO:0000256" key="2">
    <source>
        <dbReference type="ARBA" id="ARBA00022803"/>
    </source>
</evidence>
<keyword evidence="1" id="KW-0677">Repeat</keyword>
<sequence>MFSRFGPSKKSAQRALQKGLQNGDLQPALQIYTRLVEKNPNDCENLHDLGYVLLEMGRTEEAIGYFMQANRIKEHTLHWNQLGRAYQCLQNYSEALAAYKKAMQLDQKDPRPWYNTTLCLREMGQEERAIEELIKLLLTHPSHAGANNELAIHYQKQGKIDLALRLFRTALKTNPNYFPSHLNLIRLLCEIGQFSEARPHLEYIAKYGAYVNVVAQDGKLQIFVDGGLFFSGQYEE</sequence>
<reference evidence="4 5" key="1">
    <citation type="submission" date="2011-11" db="EMBL/GenBank/DDBJ databases">
        <title>Improved High-Quality Draft sequence of Beggiatoa alba B18lD.</title>
        <authorList>
            <consortium name="US DOE Joint Genome Institute"/>
            <person name="Lucas S."/>
            <person name="Han J."/>
            <person name="Lapidus A."/>
            <person name="Cheng J.-F."/>
            <person name="Goodwin L."/>
            <person name="Pitluck S."/>
            <person name="Peters L."/>
            <person name="Mikhailova N."/>
            <person name="Held B."/>
            <person name="Detter J.C."/>
            <person name="Han C."/>
            <person name="Tapia R."/>
            <person name="Land M."/>
            <person name="Hauser L."/>
            <person name="Kyrpides N."/>
            <person name="Ivanova N."/>
            <person name="Pagani I."/>
            <person name="Samuel K."/>
            <person name="Teske A."/>
            <person name="Mueller J."/>
            <person name="Woyke T."/>
        </authorList>
    </citation>
    <scope>NUCLEOTIDE SEQUENCE [LARGE SCALE GENOMIC DNA]</scope>
    <source>
        <strain evidence="4 5">B18LD</strain>
    </source>
</reference>
<dbReference type="Pfam" id="PF12895">
    <property type="entry name" value="ANAPC3"/>
    <property type="match status" value="1"/>
</dbReference>
<dbReference type="OrthoDB" id="255821at2"/>
<dbReference type="SMART" id="SM00028">
    <property type="entry name" value="TPR"/>
    <property type="match status" value="3"/>
</dbReference>
<evidence type="ECO:0000256" key="3">
    <source>
        <dbReference type="PROSITE-ProRule" id="PRU00339"/>
    </source>
</evidence>
<proteinExistence type="predicted"/>
<evidence type="ECO:0000313" key="5">
    <source>
        <dbReference type="Proteomes" id="UP000005744"/>
    </source>
</evidence>
<dbReference type="PROSITE" id="PS50005">
    <property type="entry name" value="TPR"/>
    <property type="match status" value="2"/>
</dbReference>
<evidence type="ECO:0000256" key="1">
    <source>
        <dbReference type="ARBA" id="ARBA00022737"/>
    </source>
</evidence>
<dbReference type="InterPro" id="IPR051685">
    <property type="entry name" value="Ycf3/AcsC/BcsC/TPR_MFPF"/>
</dbReference>
<dbReference type="eggNOG" id="COG0457">
    <property type="taxonomic scope" value="Bacteria"/>
</dbReference>
<dbReference type="InterPro" id="IPR019734">
    <property type="entry name" value="TPR_rpt"/>
</dbReference>
<dbReference type="AlphaFoldDB" id="I3CGV1"/>
<dbReference type="HOGENOM" id="CLU_1173617_0_0_6"/>
<feature type="repeat" description="TPR" evidence="3">
    <location>
        <begin position="76"/>
        <end position="109"/>
    </location>
</feature>
<organism evidence="4 5">
    <name type="scientific">Beggiatoa alba B18LD</name>
    <dbReference type="NCBI Taxonomy" id="395493"/>
    <lineage>
        <taxon>Bacteria</taxon>
        <taxon>Pseudomonadati</taxon>
        <taxon>Pseudomonadota</taxon>
        <taxon>Gammaproteobacteria</taxon>
        <taxon>Thiotrichales</taxon>
        <taxon>Thiotrichaceae</taxon>
        <taxon>Beggiatoa</taxon>
    </lineage>
</organism>
<protein>
    <submittedName>
        <fullName evidence="4">Tetratricopeptide repeat protein</fullName>
    </submittedName>
</protein>
<gene>
    <name evidence="4" type="ORF">BegalDRAFT_1974</name>
</gene>
<dbReference type="InterPro" id="IPR011990">
    <property type="entry name" value="TPR-like_helical_dom_sf"/>
</dbReference>
<dbReference type="Gene3D" id="1.25.40.10">
    <property type="entry name" value="Tetratricopeptide repeat domain"/>
    <property type="match status" value="1"/>
</dbReference>
<dbReference type="PANTHER" id="PTHR44943:SF8">
    <property type="entry name" value="TPR REPEAT-CONTAINING PROTEIN MJ0263"/>
    <property type="match status" value="1"/>
</dbReference>
<dbReference type="SUPFAM" id="SSF48452">
    <property type="entry name" value="TPR-like"/>
    <property type="match status" value="1"/>
</dbReference>
<keyword evidence="5" id="KW-1185">Reference proteome</keyword>
<name>I3CGV1_9GAMM</name>
<accession>I3CGV1</accession>